<protein>
    <submittedName>
        <fullName evidence="2">Uncharacterized protein</fullName>
    </submittedName>
</protein>
<proteinExistence type="predicted"/>
<comment type="caution">
    <text evidence="2">The sequence shown here is derived from an EMBL/GenBank/DDBJ whole genome shotgun (WGS) entry which is preliminary data.</text>
</comment>
<keyword evidence="3" id="KW-1185">Reference proteome</keyword>
<gene>
    <name evidence="2" type="ORF">J120_04420</name>
</gene>
<accession>A0A0D2GNH8</accession>
<name>A0A0D2GNH8_9BACT</name>
<organism evidence="2 3">
    <name type="scientific">candidate division TM6 bacterium JCVI TM6SC1</name>
    <dbReference type="NCBI Taxonomy" id="1306947"/>
    <lineage>
        <taxon>Bacteria</taxon>
        <taxon>Candidatus Babelota</taxon>
        <taxon>Vermiphilus</taxon>
    </lineage>
</organism>
<keyword evidence="1" id="KW-0732">Signal</keyword>
<evidence type="ECO:0000313" key="3">
    <source>
        <dbReference type="Proteomes" id="UP000032214"/>
    </source>
</evidence>
<dbReference type="EMBL" id="ARQD01000004">
    <property type="protein sequence ID" value="KIX84954.1"/>
    <property type="molecule type" value="Genomic_DNA"/>
</dbReference>
<dbReference type="Proteomes" id="UP000032214">
    <property type="component" value="Unassembled WGS sequence"/>
</dbReference>
<feature type="signal peptide" evidence="1">
    <location>
        <begin position="1"/>
        <end position="20"/>
    </location>
</feature>
<evidence type="ECO:0000256" key="1">
    <source>
        <dbReference type="SAM" id="SignalP"/>
    </source>
</evidence>
<reference evidence="2 3" key="1">
    <citation type="journal article" date="2013" name="Proc. Natl. Acad. Sci. U.S.A.">
        <title>Candidate phylum TM6 genome recovered from a hospital sink biofilm provides genomic insights into this uncultivated phylum.</title>
        <authorList>
            <person name="McLean J.S."/>
            <person name="Lombardo M.J."/>
            <person name="Badger J.H."/>
            <person name="Edlund A."/>
            <person name="Novotny M."/>
            <person name="Yee-Greenbaum J."/>
            <person name="Vyahhi N."/>
            <person name="Hall A.P."/>
            <person name="Yang Y."/>
            <person name="Dupont C.L."/>
            <person name="Ziegler M.G."/>
            <person name="Chitsaz H."/>
            <person name="Allen A.E."/>
            <person name="Yooseph S."/>
            <person name="Tesler G."/>
            <person name="Pevzner P.A."/>
            <person name="Friedman R.M."/>
            <person name="Nealson K.H."/>
            <person name="Venter J.C."/>
            <person name="Lasken R.S."/>
        </authorList>
    </citation>
    <scope>NUCLEOTIDE SEQUENCE [LARGE SCALE GENOMIC DNA]</scope>
    <source>
        <strain evidence="2 3">TM6SC1</strain>
    </source>
</reference>
<feature type="chain" id="PRO_5002254038" evidence="1">
    <location>
        <begin position="21"/>
        <end position="159"/>
    </location>
</feature>
<dbReference type="AlphaFoldDB" id="A0A0D2GNH8"/>
<evidence type="ECO:0000313" key="2">
    <source>
        <dbReference type="EMBL" id="KIX84954.1"/>
    </source>
</evidence>
<sequence>MKFRYALTLAALVATPAVFAVDNAVDKLIELKRMCVEGKSQWFEHAKKHFAGKMDLKEAQMREWEKLGEPFMRELSQSTGDNNNVFDRKLKAAVELSQKHMQQWKDFCDQERQTAEALYNRQKSMLDQFASRVGYGTQSTAANMNSDDTVTTLDVLEIE</sequence>